<dbReference type="Gene3D" id="1.10.101.10">
    <property type="entry name" value="PGBD-like superfamily/PGBD"/>
    <property type="match status" value="1"/>
</dbReference>
<protein>
    <submittedName>
        <fullName evidence="10">Murein L,D-transpeptidase</fullName>
    </submittedName>
</protein>
<dbReference type="InterPro" id="IPR038063">
    <property type="entry name" value="Transpep_catalytic_dom"/>
</dbReference>
<accession>A0ABX4I191</accession>
<evidence type="ECO:0000256" key="3">
    <source>
        <dbReference type="ARBA" id="ARBA00022679"/>
    </source>
</evidence>
<evidence type="ECO:0000256" key="5">
    <source>
        <dbReference type="ARBA" id="ARBA00022984"/>
    </source>
</evidence>
<dbReference type="Gene3D" id="2.40.440.10">
    <property type="entry name" value="L,D-transpeptidase catalytic domain-like"/>
    <property type="match status" value="1"/>
</dbReference>
<dbReference type="Proteomes" id="UP000218427">
    <property type="component" value="Unassembled WGS sequence"/>
</dbReference>
<feature type="active site" description="Nucleophile" evidence="7">
    <location>
        <position position="320"/>
    </location>
</feature>
<evidence type="ECO:0000256" key="6">
    <source>
        <dbReference type="ARBA" id="ARBA00023316"/>
    </source>
</evidence>
<dbReference type="PANTHER" id="PTHR41533">
    <property type="entry name" value="L,D-TRANSPEPTIDASE HI_1667-RELATED"/>
    <property type="match status" value="1"/>
</dbReference>
<name>A0ABX4I191_9GAMM</name>
<keyword evidence="4 7" id="KW-0133">Cell shape</keyword>
<keyword evidence="8" id="KW-0732">Signal</keyword>
<dbReference type="InterPro" id="IPR036365">
    <property type="entry name" value="PGBD-like_sf"/>
</dbReference>
<dbReference type="PROSITE" id="PS52029">
    <property type="entry name" value="LD_TPASE"/>
    <property type="match status" value="1"/>
</dbReference>
<reference evidence="10" key="1">
    <citation type="submission" date="2017-08" db="EMBL/GenBank/DDBJ databases">
        <title>Microbulbifer marisrubri sp. nov., a halophilic alphaproteobacterium isolated from marine sediment of the Yellow Sea, China.</title>
        <authorList>
            <person name="Zhang G."/>
            <person name="Xiong Q."/>
        </authorList>
    </citation>
    <scope>NUCLEOTIDE SEQUENCE [LARGE SCALE GENOMIC DNA]</scope>
    <source>
        <strain evidence="10">WRN-8</strain>
    </source>
</reference>
<evidence type="ECO:0000313" key="11">
    <source>
        <dbReference type="Proteomes" id="UP000218427"/>
    </source>
</evidence>
<feature type="signal peptide" evidence="8">
    <location>
        <begin position="1"/>
        <end position="27"/>
    </location>
</feature>
<keyword evidence="3" id="KW-0808">Transferase</keyword>
<keyword evidence="5 7" id="KW-0573">Peptidoglycan synthesis</keyword>
<sequence>MSRKPCRWHLLAATIAISISALSASWAAEPGEGTEEPALDPGAAAPALHSAAERYRALMDRWKPPTPGQPLSPGDRTPRVAELRNILKLYGDYRGTPGPLAADSQPDSQRYDSALSRAIESYQRRHGLEVTGDADPATLAQLSVSPADRAGQLEVNAARWQKLAKGTGDRYLLVNVPAFELQLVEKGRVTLRMKTVVGKTSTRTPMLRSRVTNVVFNPTWTVPRSILLTDLLPKARNNPEAMHKRGYRVVNYGSRETRPISPETISSAAEGQATLRQIPGHGNSLGRVKFVLPNKQAIFLHDTQAQSLFEHNERAFSHGCIRLKEPEELAYALLRPQGWDRTRVAEATTGDETLNIRVENPPRLFISYLTAWIDADGRPHFRRDIYQQDSREAPENAGDRRGE</sequence>
<gene>
    <name evidence="10" type="ORF">AWR36_007420</name>
</gene>
<dbReference type="InterPro" id="IPR005490">
    <property type="entry name" value="LD_TPept_cat_dom"/>
</dbReference>
<evidence type="ECO:0000256" key="8">
    <source>
        <dbReference type="SAM" id="SignalP"/>
    </source>
</evidence>
<feature type="active site" description="Proton donor/acceptor" evidence="7">
    <location>
        <position position="301"/>
    </location>
</feature>
<dbReference type="Pfam" id="PF01471">
    <property type="entry name" value="PG_binding_1"/>
    <property type="match status" value="1"/>
</dbReference>
<organism evidence="10 11">
    <name type="scientific">Microbulbifer flavimaris</name>
    <dbReference type="NCBI Taxonomy" id="1781068"/>
    <lineage>
        <taxon>Bacteria</taxon>
        <taxon>Pseudomonadati</taxon>
        <taxon>Pseudomonadota</taxon>
        <taxon>Gammaproteobacteria</taxon>
        <taxon>Cellvibrionales</taxon>
        <taxon>Microbulbiferaceae</taxon>
        <taxon>Microbulbifer</taxon>
    </lineage>
</organism>
<keyword evidence="11" id="KW-1185">Reference proteome</keyword>
<dbReference type="InterPro" id="IPR002477">
    <property type="entry name" value="Peptidoglycan-bd-like"/>
</dbReference>
<comment type="similarity">
    <text evidence="2">Belongs to the YkuD family.</text>
</comment>
<evidence type="ECO:0000256" key="1">
    <source>
        <dbReference type="ARBA" id="ARBA00004752"/>
    </source>
</evidence>
<evidence type="ECO:0000313" key="10">
    <source>
        <dbReference type="EMBL" id="PCO05828.1"/>
    </source>
</evidence>
<dbReference type="EMBL" id="LRFG02000002">
    <property type="protein sequence ID" value="PCO05828.1"/>
    <property type="molecule type" value="Genomic_DNA"/>
</dbReference>
<dbReference type="RefSeq" id="WP_067083250.1">
    <property type="nucleotide sequence ID" value="NZ_LRFG02000002.1"/>
</dbReference>
<keyword evidence="6 7" id="KW-0961">Cell wall biogenesis/degradation</keyword>
<comment type="caution">
    <text evidence="10">The sequence shown here is derived from an EMBL/GenBank/DDBJ whole genome shotgun (WGS) entry which is preliminary data.</text>
</comment>
<dbReference type="InterPro" id="IPR052905">
    <property type="entry name" value="LD-transpeptidase_YkuD-like"/>
</dbReference>
<evidence type="ECO:0000256" key="2">
    <source>
        <dbReference type="ARBA" id="ARBA00005992"/>
    </source>
</evidence>
<feature type="domain" description="L,D-TPase catalytic" evidence="9">
    <location>
        <begin position="170"/>
        <end position="347"/>
    </location>
</feature>
<dbReference type="SUPFAM" id="SSF47090">
    <property type="entry name" value="PGBD-like"/>
    <property type="match status" value="1"/>
</dbReference>
<proteinExistence type="inferred from homology"/>
<evidence type="ECO:0000259" key="9">
    <source>
        <dbReference type="PROSITE" id="PS52029"/>
    </source>
</evidence>
<dbReference type="CDD" id="cd16913">
    <property type="entry name" value="YkuD_like"/>
    <property type="match status" value="1"/>
</dbReference>
<dbReference type="PANTHER" id="PTHR41533:SF2">
    <property type="entry name" value="BLR7131 PROTEIN"/>
    <property type="match status" value="1"/>
</dbReference>
<evidence type="ECO:0000256" key="7">
    <source>
        <dbReference type="PROSITE-ProRule" id="PRU01373"/>
    </source>
</evidence>
<comment type="pathway">
    <text evidence="1 7">Cell wall biogenesis; peptidoglycan biosynthesis.</text>
</comment>
<evidence type="ECO:0000256" key="4">
    <source>
        <dbReference type="ARBA" id="ARBA00022960"/>
    </source>
</evidence>
<dbReference type="SUPFAM" id="SSF141523">
    <property type="entry name" value="L,D-transpeptidase catalytic domain-like"/>
    <property type="match status" value="1"/>
</dbReference>
<dbReference type="InterPro" id="IPR036366">
    <property type="entry name" value="PGBDSf"/>
</dbReference>
<feature type="chain" id="PRO_5046679544" evidence="8">
    <location>
        <begin position="28"/>
        <end position="403"/>
    </location>
</feature>
<dbReference type="Pfam" id="PF03734">
    <property type="entry name" value="YkuD"/>
    <property type="match status" value="1"/>
</dbReference>